<dbReference type="Pfam" id="PF00583">
    <property type="entry name" value="Acetyltransf_1"/>
    <property type="match status" value="1"/>
</dbReference>
<dbReference type="InterPro" id="IPR000182">
    <property type="entry name" value="GNAT_dom"/>
</dbReference>
<dbReference type="RefSeq" id="WP_042983384.1">
    <property type="nucleotide sequence ID" value="NZ_JMQC01000008.1"/>
</dbReference>
<evidence type="ECO:0000313" key="5">
    <source>
        <dbReference type="EMBL" id="RFT65689.1"/>
    </source>
</evidence>
<dbReference type="InterPro" id="IPR016181">
    <property type="entry name" value="Acyl_CoA_acyltransferase"/>
</dbReference>
<evidence type="ECO:0000313" key="6">
    <source>
        <dbReference type="Proteomes" id="UP000029389"/>
    </source>
</evidence>
<dbReference type="SUPFAM" id="SSF55729">
    <property type="entry name" value="Acyl-CoA N-acyltransferases (Nat)"/>
    <property type="match status" value="1"/>
</dbReference>
<evidence type="ECO:0000256" key="1">
    <source>
        <dbReference type="ARBA" id="ARBA00022679"/>
    </source>
</evidence>
<dbReference type="PATRIC" id="fig|1405.8.peg.4647"/>
<dbReference type="PANTHER" id="PTHR43800">
    <property type="entry name" value="PEPTIDYL-LYSINE N-ACETYLTRANSFERASE YJAB"/>
    <property type="match status" value="1"/>
</dbReference>
<dbReference type="PANTHER" id="PTHR43800:SF1">
    <property type="entry name" value="PEPTIDYL-LYSINE N-ACETYLTRANSFERASE YJAB"/>
    <property type="match status" value="1"/>
</dbReference>
<evidence type="ECO:0000259" key="3">
    <source>
        <dbReference type="PROSITE" id="PS51186"/>
    </source>
</evidence>
<feature type="domain" description="N-acetyltransferase" evidence="3">
    <location>
        <begin position="3"/>
        <end position="161"/>
    </location>
</feature>
<keyword evidence="2" id="KW-0012">Acyltransferase</keyword>
<dbReference type="AlphaFoldDB" id="A0A090YKJ6"/>
<dbReference type="STRING" id="1405.B7492_11340"/>
<dbReference type="EMBL" id="JMQC01000008">
    <property type="protein sequence ID" value="KFM99348.1"/>
    <property type="molecule type" value="Genomic_DNA"/>
</dbReference>
<reference evidence="4 6" key="1">
    <citation type="submission" date="2014-04" db="EMBL/GenBank/DDBJ databases">
        <authorList>
            <person name="Bishop-Lilly K.A."/>
            <person name="Broomall S.M."/>
            <person name="Chain P.S."/>
            <person name="Chertkov O."/>
            <person name="Coyne S.R."/>
            <person name="Daligault H.E."/>
            <person name="Davenport K.W."/>
            <person name="Erkkila T."/>
            <person name="Frey K.G."/>
            <person name="Gibbons H.S."/>
            <person name="Gu W."/>
            <person name="Jaissle J."/>
            <person name="Johnson S.L."/>
            <person name="Koroleva G.I."/>
            <person name="Ladner J.T."/>
            <person name="Lo C.-C."/>
            <person name="Minogue T.D."/>
            <person name="Munk C."/>
            <person name="Palacios G.F."/>
            <person name="Redden C.L."/>
            <person name="Rosenzweig C.N."/>
            <person name="Scholz M.B."/>
            <person name="Teshima H."/>
            <person name="Xu Y."/>
        </authorList>
    </citation>
    <scope>NUCLEOTIDE SEQUENCE [LARGE SCALE GENOMIC DNA]</scope>
    <source>
        <strain evidence="4 6">BHP</strain>
    </source>
</reference>
<protein>
    <submittedName>
        <fullName evidence="5">GNAT family N-acetyltransferase</fullName>
    </submittedName>
</protein>
<dbReference type="PROSITE" id="PS51186">
    <property type="entry name" value="GNAT"/>
    <property type="match status" value="1"/>
</dbReference>
<keyword evidence="1" id="KW-0808">Transferase</keyword>
<gene>
    <name evidence="5" type="ORF">D0U04_18250</name>
    <name evidence="4" type="ORF">DJ93_4514</name>
</gene>
<accession>A0A090YKJ6</accession>
<evidence type="ECO:0000256" key="2">
    <source>
        <dbReference type="ARBA" id="ARBA00023315"/>
    </source>
</evidence>
<keyword evidence="7" id="KW-1185">Reference proteome</keyword>
<dbReference type="GO" id="GO:0016747">
    <property type="term" value="F:acyltransferase activity, transferring groups other than amino-acyl groups"/>
    <property type="evidence" value="ECO:0007669"/>
    <property type="project" value="InterPro"/>
</dbReference>
<organism evidence="4 6">
    <name type="scientific">Bacillus clarus</name>
    <dbReference type="NCBI Taxonomy" id="2338372"/>
    <lineage>
        <taxon>Bacteria</taxon>
        <taxon>Bacillati</taxon>
        <taxon>Bacillota</taxon>
        <taxon>Bacilli</taxon>
        <taxon>Bacillales</taxon>
        <taxon>Bacillaceae</taxon>
        <taxon>Bacillus</taxon>
        <taxon>Bacillus cereus group</taxon>
    </lineage>
</organism>
<proteinExistence type="predicted"/>
<sequence length="161" mass="18420">MTYVVREMKQEDISAVQKVAKIAWHDTYEGIIPRAIQDNFLDEAYSDEKMKYRLENTHLFVAEVEGEVIGFANFSPIRLQNEAELGAIYLLPGQQGKGIGTALLQRGITVLKGIRKMYIHVEAANEKGKRFYEAKGFAALEQFEEDFEGHMLQTVRMVLYI</sequence>
<comment type="caution">
    <text evidence="4">The sequence shown here is derived from an EMBL/GenBank/DDBJ whole genome shotgun (WGS) entry which is preliminary data.</text>
</comment>
<dbReference type="EMBL" id="QVOD01000023">
    <property type="protein sequence ID" value="RFT65689.1"/>
    <property type="molecule type" value="Genomic_DNA"/>
</dbReference>
<name>A0A090YKJ6_9BACI</name>
<evidence type="ECO:0000313" key="7">
    <source>
        <dbReference type="Proteomes" id="UP000264294"/>
    </source>
</evidence>
<dbReference type="Proteomes" id="UP000264294">
    <property type="component" value="Unassembled WGS sequence"/>
</dbReference>
<dbReference type="Proteomes" id="UP000029389">
    <property type="component" value="Unassembled WGS sequence"/>
</dbReference>
<dbReference type="Gene3D" id="3.40.630.30">
    <property type="match status" value="1"/>
</dbReference>
<reference evidence="5 7" key="2">
    <citation type="submission" date="2018-08" db="EMBL/GenBank/DDBJ databases">
        <title>Bacillus clarus sp. nov. strain PS00077A.</title>
        <authorList>
            <person name="Mendez Acevedo M."/>
            <person name="Carroll L."/>
            <person name="Mukherjee M."/>
            <person name="Wiedmann M."/>
            <person name="Kovac J."/>
        </authorList>
    </citation>
    <scope>NUCLEOTIDE SEQUENCE [LARGE SCALE GENOMIC DNA]</scope>
    <source>
        <strain evidence="5 7">PS00077A</strain>
    </source>
</reference>
<evidence type="ECO:0000313" key="4">
    <source>
        <dbReference type="EMBL" id="KFM99348.1"/>
    </source>
</evidence>
<dbReference type="CDD" id="cd04301">
    <property type="entry name" value="NAT_SF"/>
    <property type="match status" value="1"/>
</dbReference>